<reference evidence="1 2" key="1">
    <citation type="journal article" date="2019" name="Sci. Rep.">
        <title>Orb-weaving spider Araneus ventricosus genome elucidates the spidroin gene catalogue.</title>
        <authorList>
            <person name="Kono N."/>
            <person name="Nakamura H."/>
            <person name="Ohtoshi R."/>
            <person name="Moran D.A.P."/>
            <person name="Shinohara A."/>
            <person name="Yoshida Y."/>
            <person name="Fujiwara M."/>
            <person name="Mori M."/>
            <person name="Tomita M."/>
            <person name="Arakawa K."/>
        </authorList>
    </citation>
    <scope>NUCLEOTIDE SEQUENCE [LARGE SCALE GENOMIC DNA]</scope>
</reference>
<gene>
    <name evidence="1" type="ORF">AVEN_146120_1</name>
</gene>
<proteinExistence type="predicted"/>
<comment type="caution">
    <text evidence="1">The sequence shown here is derived from an EMBL/GenBank/DDBJ whole genome shotgun (WGS) entry which is preliminary data.</text>
</comment>
<accession>A0A4Y2TT66</accession>
<keyword evidence="2" id="KW-1185">Reference proteome</keyword>
<evidence type="ECO:0000313" key="1">
    <source>
        <dbReference type="EMBL" id="GBO03432.1"/>
    </source>
</evidence>
<evidence type="ECO:0000313" key="2">
    <source>
        <dbReference type="Proteomes" id="UP000499080"/>
    </source>
</evidence>
<organism evidence="1 2">
    <name type="scientific">Araneus ventricosus</name>
    <name type="common">Orbweaver spider</name>
    <name type="synonym">Epeira ventricosa</name>
    <dbReference type="NCBI Taxonomy" id="182803"/>
    <lineage>
        <taxon>Eukaryota</taxon>
        <taxon>Metazoa</taxon>
        <taxon>Ecdysozoa</taxon>
        <taxon>Arthropoda</taxon>
        <taxon>Chelicerata</taxon>
        <taxon>Arachnida</taxon>
        <taxon>Araneae</taxon>
        <taxon>Araneomorphae</taxon>
        <taxon>Entelegynae</taxon>
        <taxon>Araneoidea</taxon>
        <taxon>Araneidae</taxon>
        <taxon>Araneus</taxon>
    </lineage>
</organism>
<dbReference type="AlphaFoldDB" id="A0A4Y2TT66"/>
<dbReference type="Proteomes" id="UP000499080">
    <property type="component" value="Unassembled WGS sequence"/>
</dbReference>
<protein>
    <submittedName>
        <fullName evidence="1">Uncharacterized protein</fullName>
    </submittedName>
</protein>
<sequence length="225" mass="25785">MCDWKHQGISEGAHISTEAFVGISGITFHVLERCRGPVPRHFVLLWWSGPNFLLWSDLVTSVISTSPFLHSLRIRILSLVCGTQWPCMISYAIIVPSNSYHATSYVLLFFHRFLYRLALQHITLHSSHQLVKKLYSLARPTPLFFRKKVPLHSQTLPFCIARGVANPMPTMLNSKIEKGLWKIKFYVPAEQNSLNPQGLCFEWLETGFIADNLTNWSEALHHNSQ</sequence>
<dbReference type="EMBL" id="BGPR01030734">
    <property type="protein sequence ID" value="GBO03432.1"/>
    <property type="molecule type" value="Genomic_DNA"/>
</dbReference>
<name>A0A4Y2TT66_ARAVE</name>